<proteinExistence type="predicted"/>
<reference evidence="3" key="1">
    <citation type="submission" date="2021-07" db="EMBL/GenBank/DDBJ databases">
        <title>Elsinoe batatas strain:CRI-CJ2 Genome sequencing and assembly.</title>
        <authorList>
            <person name="Huang L."/>
        </authorList>
    </citation>
    <scope>NUCLEOTIDE SEQUENCE</scope>
    <source>
        <strain evidence="3">CRI-CJ2</strain>
    </source>
</reference>
<name>A0A8K0PIM3_9PEZI</name>
<dbReference type="Proteomes" id="UP000809789">
    <property type="component" value="Unassembled WGS sequence"/>
</dbReference>
<gene>
    <name evidence="3" type="ORF">KVT40_003522</name>
</gene>
<dbReference type="OrthoDB" id="5367275at2759"/>
<keyword evidence="2" id="KW-1133">Transmembrane helix</keyword>
<dbReference type="EMBL" id="JAESVG020000003">
    <property type="protein sequence ID" value="KAG8629657.1"/>
    <property type="molecule type" value="Genomic_DNA"/>
</dbReference>
<evidence type="ECO:0000256" key="1">
    <source>
        <dbReference type="SAM" id="MobiDB-lite"/>
    </source>
</evidence>
<sequence>MRRILLTSSQVSLVLSGIITLAFTLLLFLSGLFLQRRTLHSLQQTLAPRLPPIPASHFVAPENSPSSRHFSSSYKDHIASASYNTQQAAIPWSRLAHVQFPTSHHEVCSAVMLFADLHRLKSPAKRVLVFPSEWLGSEGNKGTTGQGGMGKVRADVSDPWMATTRRLLRVAGRRYGVQLRPVNPRDTGNGKRKSKGWFGLGGEEVIEDEGKELEGKKLATLLGMHGLARALLVRTPGWVLDASGLDAALAYSSVEGIATITSANDTDAVLLKTTDQPFSSLSAASTTSSSSPADSSHHLISPSELDRLLTSGLPLTPLLPALSTSLLNSIGSLHSPSPEETFNATHFLTSTSYITFTDPKLPAGPEYDIPFADKVRARPQNKDADWVWTKLYGMFAERRREVCGLDLEWVPPA</sequence>
<keyword evidence="4" id="KW-1185">Reference proteome</keyword>
<evidence type="ECO:0000313" key="4">
    <source>
        <dbReference type="Proteomes" id="UP000809789"/>
    </source>
</evidence>
<feature type="region of interest" description="Disordered" evidence="1">
    <location>
        <begin position="280"/>
        <end position="299"/>
    </location>
</feature>
<organism evidence="3 4">
    <name type="scientific">Elsinoe batatas</name>
    <dbReference type="NCBI Taxonomy" id="2601811"/>
    <lineage>
        <taxon>Eukaryota</taxon>
        <taxon>Fungi</taxon>
        <taxon>Dikarya</taxon>
        <taxon>Ascomycota</taxon>
        <taxon>Pezizomycotina</taxon>
        <taxon>Dothideomycetes</taxon>
        <taxon>Dothideomycetidae</taxon>
        <taxon>Myriangiales</taxon>
        <taxon>Elsinoaceae</taxon>
        <taxon>Elsinoe</taxon>
    </lineage>
</organism>
<protein>
    <submittedName>
        <fullName evidence="3">Uncharacterized protein</fullName>
    </submittedName>
</protein>
<keyword evidence="2" id="KW-0472">Membrane</keyword>
<evidence type="ECO:0000256" key="2">
    <source>
        <dbReference type="SAM" id="Phobius"/>
    </source>
</evidence>
<dbReference type="AlphaFoldDB" id="A0A8K0PIM3"/>
<keyword evidence="2" id="KW-0812">Transmembrane</keyword>
<feature type="transmembrane region" description="Helical" evidence="2">
    <location>
        <begin position="12"/>
        <end position="34"/>
    </location>
</feature>
<comment type="caution">
    <text evidence="3">The sequence shown here is derived from an EMBL/GenBank/DDBJ whole genome shotgun (WGS) entry which is preliminary data.</text>
</comment>
<accession>A0A8K0PIM3</accession>
<evidence type="ECO:0000313" key="3">
    <source>
        <dbReference type="EMBL" id="KAG8629657.1"/>
    </source>
</evidence>